<gene>
    <name evidence="1" type="ORF">BKA08_000580</name>
</gene>
<evidence type="ECO:0000313" key="2">
    <source>
        <dbReference type="Proteomes" id="UP000516957"/>
    </source>
</evidence>
<dbReference type="Proteomes" id="UP000516957">
    <property type="component" value="Unassembled WGS sequence"/>
</dbReference>
<evidence type="ECO:0008006" key="3">
    <source>
        <dbReference type="Google" id="ProtNLM"/>
    </source>
</evidence>
<protein>
    <recommendedName>
        <fullName evidence="3">Polyketide cyclase / dehydrase and lipid transport</fullName>
    </recommendedName>
</protein>
<organism evidence="1 2">
    <name type="scientific">Nocardioides marinisabuli</name>
    <dbReference type="NCBI Taxonomy" id="419476"/>
    <lineage>
        <taxon>Bacteria</taxon>
        <taxon>Bacillati</taxon>
        <taxon>Actinomycetota</taxon>
        <taxon>Actinomycetes</taxon>
        <taxon>Propionibacteriales</taxon>
        <taxon>Nocardioidaceae</taxon>
        <taxon>Nocardioides</taxon>
    </lineage>
</organism>
<dbReference type="EMBL" id="JACCBE010000001">
    <property type="protein sequence ID" value="NYD56342.1"/>
    <property type="molecule type" value="Genomic_DNA"/>
</dbReference>
<sequence>MDFVHTETASTSASPGDVWALWSDTSTWAAWDPAVERVVLDGPFRLGTTGTMRLAGGAEAPFTLVAVSPDVRYCDELELGGLHLRIDHRVEPQGEGAVVTVETRVSGPGADEVGPMVVAQAPEALRLLAAQAEARAAARGERVSG</sequence>
<dbReference type="RefSeq" id="WP_179614256.1">
    <property type="nucleotide sequence ID" value="NZ_CP059163.1"/>
</dbReference>
<dbReference type="InterPro" id="IPR023393">
    <property type="entry name" value="START-like_dom_sf"/>
</dbReference>
<reference evidence="1 2" key="1">
    <citation type="submission" date="2020-07" db="EMBL/GenBank/DDBJ databases">
        <title>Sequencing the genomes of 1000 actinobacteria strains.</title>
        <authorList>
            <person name="Klenk H.-P."/>
        </authorList>
    </citation>
    <scope>NUCLEOTIDE SEQUENCE [LARGE SCALE GENOMIC DNA]</scope>
    <source>
        <strain evidence="1 2">DSM 18965</strain>
    </source>
</reference>
<proteinExistence type="predicted"/>
<keyword evidence="2" id="KW-1185">Reference proteome</keyword>
<accession>A0A7Y9EYK6</accession>
<dbReference type="SUPFAM" id="SSF55961">
    <property type="entry name" value="Bet v1-like"/>
    <property type="match status" value="1"/>
</dbReference>
<name>A0A7Y9EYK6_9ACTN</name>
<evidence type="ECO:0000313" key="1">
    <source>
        <dbReference type="EMBL" id="NYD56342.1"/>
    </source>
</evidence>
<dbReference type="InterPro" id="IPR019587">
    <property type="entry name" value="Polyketide_cyclase/dehydratase"/>
</dbReference>
<dbReference type="Pfam" id="PF10604">
    <property type="entry name" value="Polyketide_cyc2"/>
    <property type="match status" value="1"/>
</dbReference>
<comment type="caution">
    <text evidence="1">The sequence shown here is derived from an EMBL/GenBank/DDBJ whole genome shotgun (WGS) entry which is preliminary data.</text>
</comment>
<dbReference type="AlphaFoldDB" id="A0A7Y9EYK6"/>
<dbReference type="Gene3D" id="3.30.530.20">
    <property type="match status" value="1"/>
</dbReference>